<keyword evidence="5" id="KW-1185">Reference proteome</keyword>
<evidence type="ECO:0000313" key="5">
    <source>
        <dbReference type="Proteomes" id="UP001165289"/>
    </source>
</evidence>
<evidence type="ECO:0000313" key="4">
    <source>
        <dbReference type="EMBL" id="KAI6645926.1"/>
    </source>
</evidence>
<dbReference type="NCBIfam" id="TIGR01719">
    <property type="entry name" value="euk_UDPppase"/>
    <property type="match status" value="1"/>
</dbReference>
<dbReference type="GO" id="GO:0006218">
    <property type="term" value="P:uridine catabolic process"/>
    <property type="evidence" value="ECO:0007669"/>
    <property type="project" value="TreeGrafter"/>
</dbReference>
<dbReference type="Pfam" id="PF01048">
    <property type="entry name" value="PNP_UDP_1"/>
    <property type="match status" value="1"/>
</dbReference>
<name>A0AAV7JB48_9METZ</name>
<feature type="binding site" evidence="2">
    <location>
        <position position="200"/>
    </location>
    <ligand>
        <name>substrate</name>
    </ligand>
</feature>
<comment type="caution">
    <text evidence="4">The sequence shown here is derived from an EMBL/GenBank/DDBJ whole genome shotgun (WGS) entry which is preliminary data.</text>
</comment>
<reference evidence="4 5" key="1">
    <citation type="journal article" date="2023" name="BMC Biol.">
        <title>The compact genome of the sponge Oopsacas minuta (Hexactinellida) is lacking key metazoan core genes.</title>
        <authorList>
            <person name="Santini S."/>
            <person name="Schenkelaars Q."/>
            <person name="Jourda C."/>
            <person name="Duchesne M."/>
            <person name="Belahbib H."/>
            <person name="Rocher C."/>
            <person name="Selva M."/>
            <person name="Riesgo A."/>
            <person name="Vervoort M."/>
            <person name="Leys S.P."/>
            <person name="Kodjabachian L."/>
            <person name="Le Bivic A."/>
            <person name="Borchiellini C."/>
            <person name="Claverie J.M."/>
            <person name="Renard E."/>
        </authorList>
    </citation>
    <scope>NUCLEOTIDE SEQUENCE [LARGE SCALE GENOMIC DNA]</scope>
    <source>
        <strain evidence="4">SPO-2</strain>
    </source>
</reference>
<protein>
    <submittedName>
        <fullName evidence="4">Uridine phosphorylase 2 isoform X1</fullName>
    </submittedName>
</protein>
<evidence type="ECO:0000259" key="3">
    <source>
        <dbReference type="Pfam" id="PF01048"/>
    </source>
</evidence>
<evidence type="ECO:0000256" key="1">
    <source>
        <dbReference type="ARBA" id="ARBA00010456"/>
    </source>
</evidence>
<organism evidence="4 5">
    <name type="scientific">Oopsacas minuta</name>
    <dbReference type="NCBI Taxonomy" id="111878"/>
    <lineage>
        <taxon>Eukaryota</taxon>
        <taxon>Metazoa</taxon>
        <taxon>Porifera</taxon>
        <taxon>Hexactinellida</taxon>
        <taxon>Hexasterophora</taxon>
        <taxon>Lyssacinosida</taxon>
        <taxon>Leucopsacidae</taxon>
        <taxon>Oopsacas</taxon>
    </lineage>
</organism>
<feature type="binding site" evidence="2">
    <location>
        <position position="198"/>
    </location>
    <ligand>
        <name>substrate</name>
    </ligand>
</feature>
<dbReference type="Gene3D" id="3.40.50.1580">
    <property type="entry name" value="Nucleoside phosphorylase domain"/>
    <property type="match status" value="1"/>
</dbReference>
<gene>
    <name evidence="4" type="ORF">LOD99_13184</name>
</gene>
<dbReference type="CDD" id="cd17763">
    <property type="entry name" value="UP_hUPP-like"/>
    <property type="match status" value="1"/>
</dbReference>
<dbReference type="InterPro" id="IPR035994">
    <property type="entry name" value="Nucleoside_phosphorylase_sf"/>
</dbReference>
<proteinExistence type="inferred from homology"/>
<evidence type="ECO:0000256" key="2">
    <source>
        <dbReference type="PIRSR" id="PIRSR610059-50"/>
    </source>
</evidence>
<dbReference type="SUPFAM" id="SSF53167">
    <property type="entry name" value="Purine and uridine phosphorylases"/>
    <property type="match status" value="1"/>
</dbReference>
<dbReference type="GO" id="GO:0005829">
    <property type="term" value="C:cytosol"/>
    <property type="evidence" value="ECO:0007669"/>
    <property type="project" value="TreeGrafter"/>
</dbReference>
<dbReference type="InterPro" id="IPR000845">
    <property type="entry name" value="Nucleoside_phosphorylase_d"/>
</dbReference>
<dbReference type="EMBL" id="JAKMXF010000365">
    <property type="protein sequence ID" value="KAI6645926.1"/>
    <property type="molecule type" value="Genomic_DNA"/>
</dbReference>
<dbReference type="AlphaFoldDB" id="A0AAV7JB48"/>
<dbReference type="PANTHER" id="PTHR43691">
    <property type="entry name" value="URIDINE PHOSPHORYLASE"/>
    <property type="match status" value="1"/>
</dbReference>
<dbReference type="PANTHER" id="PTHR43691:SF11">
    <property type="entry name" value="FI09636P-RELATED"/>
    <property type="match status" value="1"/>
</dbReference>
<feature type="domain" description="Nucleoside phosphorylase" evidence="3">
    <location>
        <begin position="42"/>
        <end position="284"/>
    </location>
</feature>
<sequence>MSEVDGSLMIPNSHLKLLPDDYLYHLGYSSAENLIDIFGDIKFVVIGGSIDRMRNFARYLSSVTGDEAVDLTKTDRYIMYKIGQTLSLSHGIGIPSMSILLHETIKLLSYIKATNTVIIRIGTSGGINVPAGSLIITNRSYNGYLEEKQELAILGQKVIRPTKLDNELAKQLQACHTDTKYDAILGGTMSTDDFYEGQARADGVLCEFSESDKLDFLKKLNELGIRNIEMECTFLAAITAICNLKCACVCVTLLDRLKGDQVLVSASEYKEFNERPQRLIAQFISQSLGSVGEKIVKPSVMFEEPEPKRKCEDKDEIIPRLAKIRREEFTNK</sequence>
<dbReference type="GO" id="GO:0009166">
    <property type="term" value="P:nucleotide catabolic process"/>
    <property type="evidence" value="ECO:0007669"/>
    <property type="project" value="InterPro"/>
</dbReference>
<dbReference type="Proteomes" id="UP001165289">
    <property type="component" value="Unassembled WGS sequence"/>
</dbReference>
<dbReference type="GO" id="GO:0004850">
    <property type="term" value="F:uridine phosphorylase activity"/>
    <property type="evidence" value="ECO:0007669"/>
    <property type="project" value="InterPro"/>
</dbReference>
<accession>A0AAV7JB48</accession>
<feature type="binding site" evidence="2">
    <location>
        <begin position="120"/>
        <end position="123"/>
    </location>
    <ligand>
        <name>phosphate</name>
        <dbReference type="ChEBI" id="CHEBI:43474"/>
    </ligand>
</feature>
<comment type="similarity">
    <text evidence="1">Belongs to the PNP/UDP phosphorylase family.</text>
</comment>
<feature type="binding site" evidence="2">
    <location>
        <position position="76"/>
    </location>
    <ligand>
        <name>phosphate</name>
        <dbReference type="ChEBI" id="CHEBI:43474"/>
    </ligand>
</feature>
<dbReference type="InterPro" id="IPR010059">
    <property type="entry name" value="Uridine_phosphorylase_euk"/>
</dbReference>